<dbReference type="AlphaFoldDB" id="A0A067W719"/>
<dbReference type="RefSeq" id="WP_084790515.1">
    <property type="nucleotide sequence ID" value="NZ_CADEAH010000004.1"/>
</dbReference>
<keyword evidence="2" id="KW-1185">Reference proteome</keyword>
<dbReference type="OrthoDB" id="7926357at2"/>
<dbReference type="eggNOG" id="ENOG503141T">
    <property type="taxonomic scope" value="Bacteria"/>
</dbReference>
<dbReference type="Proteomes" id="UP000027015">
    <property type="component" value="Unassembled WGS sequence"/>
</dbReference>
<sequence length="60" mass="6994">MKNEENFEKVLPHIIVKWEALSKTQKQEILERVENVTASSQSAEDLKLQSSFYLQTKSKL</sequence>
<organism evidence="1 2">
    <name type="scientific">Bartonella koehlerae C-29</name>
    <dbReference type="NCBI Taxonomy" id="1134510"/>
    <lineage>
        <taxon>Bacteria</taxon>
        <taxon>Pseudomonadati</taxon>
        <taxon>Pseudomonadota</taxon>
        <taxon>Alphaproteobacteria</taxon>
        <taxon>Hyphomicrobiales</taxon>
        <taxon>Bartonellaceae</taxon>
        <taxon>Bartonella</taxon>
    </lineage>
</organism>
<protein>
    <submittedName>
        <fullName evidence="1">Uncharacterized protein</fullName>
    </submittedName>
</protein>
<evidence type="ECO:0000313" key="2">
    <source>
        <dbReference type="Proteomes" id="UP000027015"/>
    </source>
</evidence>
<dbReference type="HOGENOM" id="CLU_2931950_0_0_5"/>
<gene>
    <name evidence="1" type="ORF">O9A_01250</name>
</gene>
<reference evidence="1 2" key="1">
    <citation type="submission" date="2012-04" db="EMBL/GenBank/DDBJ databases">
        <title>The Genome Sequence of Bartonella koehlerae C-29.</title>
        <authorList>
            <consortium name="The Broad Institute Genome Sequencing Platform"/>
            <consortium name="The Broad Institute Genome Sequencing Center for Infectious Disease"/>
            <person name="Feldgarden M."/>
            <person name="Kirby J."/>
            <person name="Kosoy M."/>
            <person name="Birtles R."/>
            <person name="Probert W.S."/>
            <person name="Chiaraviglio L."/>
            <person name="Walker B."/>
            <person name="Young S.K."/>
            <person name="Zeng Q."/>
            <person name="Gargeya S."/>
            <person name="Fitzgerald M."/>
            <person name="Haas B."/>
            <person name="Abouelleil A."/>
            <person name="Alvarado L."/>
            <person name="Arachchi H.M."/>
            <person name="Berlin A.M."/>
            <person name="Chapman S.B."/>
            <person name="Goldberg J."/>
            <person name="Griggs A."/>
            <person name="Gujja S."/>
            <person name="Hansen M."/>
            <person name="Howarth C."/>
            <person name="Imamovic A."/>
            <person name="Larimer J."/>
            <person name="McCowen C."/>
            <person name="Montmayeur A."/>
            <person name="Murphy C."/>
            <person name="Neiman D."/>
            <person name="Pearson M."/>
            <person name="Priest M."/>
            <person name="Roberts A."/>
            <person name="Saif S."/>
            <person name="Shea T."/>
            <person name="Sisk P."/>
            <person name="Sykes S."/>
            <person name="Wortman J."/>
            <person name="Nusbaum C."/>
            <person name="Birren B."/>
        </authorList>
    </citation>
    <scope>NUCLEOTIDE SEQUENCE [LARGE SCALE GENOMIC DNA]</scope>
    <source>
        <strain evidence="1 2">C-29</strain>
    </source>
</reference>
<dbReference type="PATRIC" id="fig|1134510.3.peg.1400"/>
<dbReference type="EMBL" id="AHPL01000010">
    <property type="protein sequence ID" value="KEC54636.1"/>
    <property type="molecule type" value="Genomic_DNA"/>
</dbReference>
<accession>A0A067W719</accession>
<evidence type="ECO:0000313" key="1">
    <source>
        <dbReference type="EMBL" id="KEC54636.1"/>
    </source>
</evidence>
<name>A0A067W719_9HYPH</name>
<comment type="caution">
    <text evidence="1">The sequence shown here is derived from an EMBL/GenBank/DDBJ whole genome shotgun (WGS) entry which is preliminary data.</text>
</comment>
<proteinExistence type="predicted"/>